<feature type="transmembrane region" description="Helical" evidence="1">
    <location>
        <begin position="101"/>
        <end position="119"/>
    </location>
</feature>
<evidence type="ECO:0000313" key="4">
    <source>
        <dbReference type="Proteomes" id="UP001431963"/>
    </source>
</evidence>
<feature type="transmembrane region" description="Helical" evidence="1">
    <location>
        <begin position="264"/>
        <end position="282"/>
    </location>
</feature>
<accession>A0ABU8BTA6</accession>
<feature type="transmembrane region" description="Helical" evidence="1">
    <location>
        <begin position="181"/>
        <end position="204"/>
    </location>
</feature>
<feature type="transmembrane region" description="Helical" evidence="1">
    <location>
        <begin position="128"/>
        <end position="146"/>
    </location>
</feature>
<evidence type="ECO:0000259" key="2">
    <source>
        <dbReference type="Pfam" id="PF00892"/>
    </source>
</evidence>
<dbReference type="InterPro" id="IPR000620">
    <property type="entry name" value="EamA_dom"/>
</dbReference>
<dbReference type="PANTHER" id="PTHR22911">
    <property type="entry name" value="ACYL-MALONYL CONDENSING ENZYME-RELATED"/>
    <property type="match status" value="1"/>
</dbReference>
<protein>
    <submittedName>
        <fullName evidence="3">DMT family transporter</fullName>
    </submittedName>
</protein>
<organism evidence="3 4">
    <name type="scientific">Gemmobacter denitrificans</name>
    <dbReference type="NCBI Taxonomy" id="3123040"/>
    <lineage>
        <taxon>Bacteria</taxon>
        <taxon>Pseudomonadati</taxon>
        <taxon>Pseudomonadota</taxon>
        <taxon>Alphaproteobacteria</taxon>
        <taxon>Rhodobacterales</taxon>
        <taxon>Paracoccaceae</taxon>
        <taxon>Gemmobacter</taxon>
    </lineage>
</organism>
<dbReference type="EMBL" id="JBALHR010000003">
    <property type="protein sequence ID" value="MEH7827929.1"/>
    <property type="molecule type" value="Genomic_DNA"/>
</dbReference>
<name>A0ABU8BTA6_9RHOB</name>
<feature type="transmembrane region" description="Helical" evidence="1">
    <location>
        <begin position="36"/>
        <end position="58"/>
    </location>
</feature>
<dbReference type="SUPFAM" id="SSF103481">
    <property type="entry name" value="Multidrug resistance efflux transporter EmrE"/>
    <property type="match status" value="2"/>
</dbReference>
<dbReference type="Proteomes" id="UP001431963">
    <property type="component" value="Unassembled WGS sequence"/>
</dbReference>
<feature type="transmembrane region" description="Helical" evidence="1">
    <location>
        <begin position="210"/>
        <end position="231"/>
    </location>
</feature>
<dbReference type="RefSeq" id="WP_335421368.1">
    <property type="nucleotide sequence ID" value="NZ_JBALHR010000003.1"/>
</dbReference>
<feature type="domain" description="EamA" evidence="2">
    <location>
        <begin position="9"/>
        <end position="142"/>
    </location>
</feature>
<feature type="domain" description="EamA" evidence="2">
    <location>
        <begin position="151"/>
        <end position="280"/>
    </location>
</feature>
<keyword evidence="1" id="KW-0812">Transmembrane</keyword>
<evidence type="ECO:0000313" key="3">
    <source>
        <dbReference type="EMBL" id="MEH7827929.1"/>
    </source>
</evidence>
<feature type="transmembrane region" description="Helical" evidence="1">
    <location>
        <begin position="152"/>
        <end position="169"/>
    </location>
</feature>
<sequence length="293" mass="31533">MRSGQGTLAGVGLMLAAMAILPFLDVVAKVLGQQGVPILQIVWARMVMGTVMTLPFALAEGGPRRLWPDRPALHALRAGFLIAATFCFFFALKFLPIADALAIFFVQPLVVTALSPLILGETVGRRRWSAVAVGFVGTLIIIRPGFQSFNPGMALALASGTALALYMLLTRRMAGRDSAMVTTFQTSLIGTVIVSAGVWAVWLWPSPAQWALFVALGLIATLGHFLIVMAYDRAEASLLAPLAYTEMVMAVAVGWWFFGDFPDGWTFAGVAVLIGCALYISARERQKTNKPQV</sequence>
<proteinExistence type="predicted"/>
<evidence type="ECO:0000256" key="1">
    <source>
        <dbReference type="SAM" id="Phobius"/>
    </source>
</evidence>
<reference evidence="3" key="1">
    <citation type="submission" date="2024-02" db="EMBL/GenBank/DDBJ databases">
        <title>Genome sequences of strain Gemmobacter sp. JM10B15.</title>
        <authorList>
            <person name="Zhang M."/>
        </authorList>
    </citation>
    <scope>NUCLEOTIDE SEQUENCE</scope>
    <source>
        <strain evidence="3">JM10B15</strain>
    </source>
</reference>
<keyword evidence="1" id="KW-1133">Transmembrane helix</keyword>
<dbReference type="Pfam" id="PF00892">
    <property type="entry name" value="EamA"/>
    <property type="match status" value="2"/>
</dbReference>
<dbReference type="Gene3D" id="1.10.3730.20">
    <property type="match status" value="1"/>
</dbReference>
<feature type="transmembrane region" description="Helical" evidence="1">
    <location>
        <begin position="7"/>
        <end position="24"/>
    </location>
</feature>
<feature type="transmembrane region" description="Helical" evidence="1">
    <location>
        <begin position="238"/>
        <end position="258"/>
    </location>
</feature>
<dbReference type="InterPro" id="IPR037185">
    <property type="entry name" value="EmrE-like"/>
</dbReference>
<keyword evidence="4" id="KW-1185">Reference proteome</keyword>
<gene>
    <name evidence="3" type="ORF">V6590_07200</name>
</gene>
<comment type="caution">
    <text evidence="3">The sequence shown here is derived from an EMBL/GenBank/DDBJ whole genome shotgun (WGS) entry which is preliminary data.</text>
</comment>
<feature type="transmembrane region" description="Helical" evidence="1">
    <location>
        <begin position="78"/>
        <end position="95"/>
    </location>
</feature>
<dbReference type="PANTHER" id="PTHR22911:SF103">
    <property type="entry name" value="BLR2811 PROTEIN"/>
    <property type="match status" value="1"/>
</dbReference>
<keyword evidence="1" id="KW-0472">Membrane</keyword>